<comment type="similarity">
    <text evidence="2">Belongs to the methylmalonyl-CoA mutase family.</text>
</comment>
<dbReference type="InterPro" id="IPR016176">
    <property type="entry name" value="Cbl-dep_enz_cat"/>
</dbReference>
<dbReference type="NCBIfam" id="TIGR00640">
    <property type="entry name" value="acid_CoA_mut_C"/>
    <property type="match status" value="1"/>
</dbReference>
<dbReference type="SUPFAM" id="SSF52242">
    <property type="entry name" value="Cobalamin (vitamin B12)-binding domain"/>
    <property type="match status" value="1"/>
</dbReference>
<dbReference type="InterPro" id="IPR036724">
    <property type="entry name" value="Cobalamin-bd_sf"/>
</dbReference>
<dbReference type="Proteomes" id="UP000076852">
    <property type="component" value="Chromosome 2"/>
</dbReference>
<dbReference type="Gene3D" id="3.20.20.240">
    <property type="entry name" value="Methylmalonyl-CoA mutase"/>
    <property type="match status" value="1"/>
</dbReference>
<keyword evidence="3" id="KW-0846">Cobalamin</keyword>
<dbReference type="InterPro" id="IPR006099">
    <property type="entry name" value="MeMalonylCoA_mutase_a/b_cat"/>
</dbReference>
<keyword evidence="4" id="KW-0479">Metal-binding</keyword>
<evidence type="ECO:0000256" key="1">
    <source>
        <dbReference type="ARBA" id="ARBA00001922"/>
    </source>
</evidence>
<feature type="domain" description="B12-binding" evidence="7">
    <location>
        <begin position="276"/>
        <end position="407"/>
    </location>
</feature>
<dbReference type="AlphaFoldDB" id="A0A160FRM3"/>
<keyword evidence="9" id="KW-1185">Reference proteome</keyword>
<gene>
    <name evidence="8" type="ORF">AYM40_25340</name>
</gene>
<dbReference type="PROSITE" id="PS51332">
    <property type="entry name" value="B12_BINDING"/>
    <property type="match status" value="1"/>
</dbReference>
<dbReference type="GO" id="GO:0004494">
    <property type="term" value="F:methylmalonyl-CoA mutase activity"/>
    <property type="evidence" value="ECO:0007669"/>
    <property type="project" value="InterPro"/>
</dbReference>
<proteinExistence type="inferred from homology"/>
<dbReference type="InterPro" id="IPR006158">
    <property type="entry name" value="Cobalamin-bd"/>
</dbReference>
<dbReference type="InterPro" id="IPR006098">
    <property type="entry name" value="MMCoA_mutase_a_cat"/>
</dbReference>
<dbReference type="NCBIfam" id="TIGR00641">
    <property type="entry name" value="acid_CoA_mut_N"/>
    <property type="match status" value="1"/>
</dbReference>
<comment type="cofactor">
    <cofactor evidence="1">
        <name>adenosylcob(III)alamin</name>
        <dbReference type="ChEBI" id="CHEBI:18408"/>
    </cofactor>
</comment>
<dbReference type="KEGG" id="buz:AYM40_25340"/>
<organism evidence="8 9">
    <name type="scientific">Paraburkholderia phytofirmans OLGA172</name>
    <dbReference type="NCBI Taxonomy" id="1417228"/>
    <lineage>
        <taxon>Bacteria</taxon>
        <taxon>Pseudomonadati</taxon>
        <taxon>Pseudomonadota</taxon>
        <taxon>Betaproteobacteria</taxon>
        <taxon>Burkholderiales</taxon>
        <taxon>Burkholderiaceae</taxon>
        <taxon>Paraburkholderia</taxon>
    </lineage>
</organism>
<keyword evidence="5" id="KW-0413">Isomerase</keyword>
<evidence type="ECO:0000313" key="8">
    <source>
        <dbReference type="EMBL" id="ANB75665.1"/>
    </source>
</evidence>
<evidence type="ECO:0000256" key="6">
    <source>
        <dbReference type="ARBA" id="ARBA00023285"/>
    </source>
</evidence>
<evidence type="ECO:0000256" key="3">
    <source>
        <dbReference type="ARBA" id="ARBA00022628"/>
    </source>
</evidence>
<evidence type="ECO:0000256" key="5">
    <source>
        <dbReference type="ARBA" id="ARBA00023235"/>
    </source>
</evidence>
<name>A0A160FRM3_9BURK</name>
<dbReference type="InterPro" id="IPR006159">
    <property type="entry name" value="Acid_CoA_mut_C"/>
</dbReference>
<dbReference type="SUPFAM" id="SSF51703">
    <property type="entry name" value="Cobalamin (vitamin B12)-dependent enzymes"/>
    <property type="match status" value="1"/>
</dbReference>
<evidence type="ECO:0000313" key="9">
    <source>
        <dbReference type="Proteomes" id="UP000076852"/>
    </source>
</evidence>
<dbReference type="GO" id="GO:0046872">
    <property type="term" value="F:metal ion binding"/>
    <property type="evidence" value="ECO:0007669"/>
    <property type="project" value="UniProtKB-KW"/>
</dbReference>
<evidence type="ECO:0000256" key="2">
    <source>
        <dbReference type="ARBA" id="ARBA00008465"/>
    </source>
</evidence>
<reference evidence="8 9" key="1">
    <citation type="journal article" date="2016" name="Gene">
        <title>PacBio SMRT assembly of a complex multi-replicon genome reveals chlorocatechol degradative operon in a region of genome plasticity.</title>
        <authorList>
            <person name="Ricker N."/>
            <person name="Shen S.Y."/>
            <person name="Goordial J."/>
            <person name="Jin S."/>
            <person name="Fulthorpe R.R."/>
        </authorList>
    </citation>
    <scope>NUCLEOTIDE SEQUENCE [LARGE SCALE GENOMIC DNA]</scope>
    <source>
        <strain evidence="8 9">OLGA172</strain>
    </source>
</reference>
<sequence length="412" mass="43803">MVRNTWIFAPEPSMRIVADVASWLARHAPRFNALSVSGYHFQEVGADAVLKLALTLANARAYVDALKVHGMHPDEACSRMSFFFGVGSDFYTEIAKLRAARLLWAEMAAACGAESVKARALRMHCQTSGWSLTAQEPENNIVRVTAQAMAAVFGGTQSLHTNAYDEALALPSAAAARLARSTQLILQYETGLRDTADPWAGSYMMESLTSDLAARVRIELAELEKRGGVLEAIESGWIKRRVQAAAAATQADVDAARQVVVGVNRFVADDRTGGHQAREVDAKLGQDGHDRGAAVVASALEDAGFDVALAPLFQQPTTIADHADAGRVDVIGISSPSGSHLELVGGLLEVLASRGLSSKIVLRGIVPDAHVPALTRMGVAAIFGPGTPLDEIVRSLCACVEATRDACRARVP</sequence>
<dbReference type="Pfam" id="PF01642">
    <property type="entry name" value="MM_CoA_mutase"/>
    <property type="match status" value="1"/>
</dbReference>
<keyword evidence="6" id="KW-0170">Cobalt</keyword>
<protein>
    <recommendedName>
        <fullName evidence="7">B12-binding domain-containing protein</fullName>
    </recommendedName>
</protein>
<dbReference type="STRING" id="1804984.AYM40_25340"/>
<accession>A0A160FRM3</accession>
<dbReference type="GO" id="GO:0031419">
    <property type="term" value="F:cobalamin binding"/>
    <property type="evidence" value="ECO:0007669"/>
    <property type="project" value="UniProtKB-KW"/>
</dbReference>
<dbReference type="PANTHER" id="PTHR48101">
    <property type="entry name" value="METHYLMALONYL-COA MUTASE, MITOCHONDRIAL-RELATED"/>
    <property type="match status" value="1"/>
</dbReference>
<evidence type="ECO:0000256" key="4">
    <source>
        <dbReference type="ARBA" id="ARBA00022723"/>
    </source>
</evidence>
<dbReference type="PANTHER" id="PTHR48101:SF4">
    <property type="entry name" value="METHYLMALONYL-COA MUTASE, MITOCHONDRIAL"/>
    <property type="match status" value="1"/>
</dbReference>
<dbReference type="EMBL" id="CP014579">
    <property type="protein sequence ID" value="ANB75665.1"/>
    <property type="molecule type" value="Genomic_DNA"/>
</dbReference>
<evidence type="ECO:0000259" key="7">
    <source>
        <dbReference type="PROSITE" id="PS51332"/>
    </source>
</evidence>